<keyword evidence="2" id="KW-1185">Reference proteome</keyword>
<feature type="non-terminal residue" evidence="1">
    <location>
        <position position="104"/>
    </location>
</feature>
<sequence>GGFNTRLVLERNHGANSPSLLLQLLIAVHECGEEPQRAKYSGDADNDNVDSDNVEDLVFGNSRLVEPYIIADTTPATFSKPRIVINKSNERYEKEHAGEENSKG</sequence>
<accession>A0AAV5W6X3</accession>
<evidence type="ECO:0000313" key="2">
    <source>
        <dbReference type="Proteomes" id="UP001432322"/>
    </source>
</evidence>
<dbReference type="EMBL" id="BTSY01000004">
    <property type="protein sequence ID" value="GMT25827.1"/>
    <property type="molecule type" value="Genomic_DNA"/>
</dbReference>
<proteinExistence type="predicted"/>
<evidence type="ECO:0000313" key="1">
    <source>
        <dbReference type="EMBL" id="GMT25827.1"/>
    </source>
</evidence>
<organism evidence="1 2">
    <name type="scientific">Pristionchus fissidentatus</name>
    <dbReference type="NCBI Taxonomy" id="1538716"/>
    <lineage>
        <taxon>Eukaryota</taxon>
        <taxon>Metazoa</taxon>
        <taxon>Ecdysozoa</taxon>
        <taxon>Nematoda</taxon>
        <taxon>Chromadorea</taxon>
        <taxon>Rhabditida</taxon>
        <taxon>Rhabditina</taxon>
        <taxon>Diplogasteromorpha</taxon>
        <taxon>Diplogasteroidea</taxon>
        <taxon>Neodiplogasteridae</taxon>
        <taxon>Pristionchus</taxon>
    </lineage>
</organism>
<dbReference type="Proteomes" id="UP001432322">
    <property type="component" value="Unassembled WGS sequence"/>
</dbReference>
<feature type="non-terminal residue" evidence="1">
    <location>
        <position position="1"/>
    </location>
</feature>
<gene>
    <name evidence="1" type="ORF">PFISCL1PPCAC_17125</name>
</gene>
<protein>
    <submittedName>
        <fullName evidence="1">Uncharacterized protein</fullName>
    </submittedName>
</protein>
<reference evidence="1" key="1">
    <citation type="submission" date="2023-10" db="EMBL/GenBank/DDBJ databases">
        <title>Genome assembly of Pristionchus species.</title>
        <authorList>
            <person name="Yoshida K."/>
            <person name="Sommer R.J."/>
        </authorList>
    </citation>
    <scope>NUCLEOTIDE SEQUENCE</scope>
    <source>
        <strain evidence="1">RS5133</strain>
    </source>
</reference>
<name>A0AAV5W6X3_9BILA</name>
<dbReference type="AlphaFoldDB" id="A0AAV5W6X3"/>
<comment type="caution">
    <text evidence="1">The sequence shown here is derived from an EMBL/GenBank/DDBJ whole genome shotgun (WGS) entry which is preliminary data.</text>
</comment>